<dbReference type="VEuPathDB" id="FungiDB:FUN_008256"/>
<dbReference type="EMBL" id="LLXI01000518">
    <property type="protein sequence ID" value="PKY47112.1"/>
    <property type="molecule type" value="Genomic_DNA"/>
</dbReference>
<dbReference type="AlphaFoldDB" id="A0A2I1GKF1"/>
<organism evidence="1 2">
    <name type="scientific">Rhizophagus irregularis</name>
    <dbReference type="NCBI Taxonomy" id="588596"/>
    <lineage>
        <taxon>Eukaryota</taxon>
        <taxon>Fungi</taxon>
        <taxon>Fungi incertae sedis</taxon>
        <taxon>Mucoromycota</taxon>
        <taxon>Glomeromycotina</taxon>
        <taxon>Glomeromycetes</taxon>
        <taxon>Glomerales</taxon>
        <taxon>Glomeraceae</taxon>
        <taxon>Rhizophagus</taxon>
    </lineage>
</organism>
<gene>
    <name evidence="1" type="ORF">RhiirA4_462203</name>
</gene>
<reference evidence="1 2" key="1">
    <citation type="submission" date="2015-10" db="EMBL/GenBank/DDBJ databases">
        <title>Genome analyses suggest a sexual origin of heterokaryosis in a supposedly ancient asexual fungus.</title>
        <authorList>
            <person name="Ropars J."/>
            <person name="Sedzielewska K."/>
            <person name="Noel J."/>
            <person name="Charron P."/>
            <person name="Farinelli L."/>
            <person name="Marton T."/>
            <person name="Kruger M."/>
            <person name="Pelin A."/>
            <person name="Brachmann A."/>
            <person name="Corradi N."/>
        </authorList>
    </citation>
    <scope>NUCLEOTIDE SEQUENCE [LARGE SCALE GENOMIC DNA]</scope>
    <source>
        <strain evidence="1 2">A4</strain>
    </source>
</reference>
<evidence type="ECO:0000313" key="1">
    <source>
        <dbReference type="EMBL" id="PKY47112.1"/>
    </source>
</evidence>
<sequence length="119" mass="13360">MNPTDFQQSLVSTSSNSLRQNNTHVNNVISAQQTSPYIYQSPVQTTPSTYSGQGNTNYNIASTHQNVSCKIVSPSFLNKNFYGTETGQNISQEKLAFTLYQKEILKQDLALYLSYHLLD</sequence>
<proteinExistence type="predicted"/>
<keyword evidence="2" id="KW-1185">Reference proteome</keyword>
<dbReference type="VEuPathDB" id="FungiDB:RhiirFUN_008616"/>
<protein>
    <submittedName>
        <fullName evidence="1">Uncharacterized protein</fullName>
    </submittedName>
</protein>
<evidence type="ECO:0000313" key="2">
    <source>
        <dbReference type="Proteomes" id="UP000234323"/>
    </source>
</evidence>
<accession>A0A2I1GKF1</accession>
<dbReference type="VEuPathDB" id="FungiDB:RhiirA1_448489"/>
<comment type="caution">
    <text evidence="1">The sequence shown here is derived from an EMBL/GenBank/DDBJ whole genome shotgun (WGS) entry which is preliminary data.</text>
</comment>
<dbReference type="Proteomes" id="UP000234323">
    <property type="component" value="Unassembled WGS sequence"/>
</dbReference>
<name>A0A2I1GKF1_9GLOM</name>